<dbReference type="Pfam" id="PF10780">
    <property type="entry name" value="MRP_L53"/>
    <property type="match status" value="1"/>
</dbReference>
<dbReference type="EMBL" id="CADCXU010013534">
    <property type="protein sequence ID" value="CAB0003603.1"/>
    <property type="molecule type" value="Genomic_DNA"/>
</dbReference>
<comment type="similarity">
    <text evidence="2">Belongs to the mitochondrion-specific ribosomal protein mL53 family.</text>
</comment>
<evidence type="ECO:0000256" key="8">
    <source>
        <dbReference type="ARBA" id="ARBA00042721"/>
    </source>
</evidence>
<dbReference type="PANTHER" id="PTHR33618:SF1">
    <property type="entry name" value="LARGE RIBOSOMAL SUBUNIT PROTEIN ML53"/>
    <property type="match status" value="1"/>
</dbReference>
<gene>
    <name evidence="9" type="ORF">NTEN_LOCUS9119</name>
</gene>
<dbReference type="OrthoDB" id="6618793at2759"/>
<evidence type="ECO:0000256" key="4">
    <source>
        <dbReference type="ARBA" id="ARBA00022980"/>
    </source>
</evidence>
<accession>A0A6H5GJL3</accession>
<reference evidence="9 10" key="1">
    <citation type="submission" date="2020-02" db="EMBL/GenBank/DDBJ databases">
        <authorList>
            <person name="Ferguson B K."/>
        </authorList>
    </citation>
    <scope>NUCLEOTIDE SEQUENCE [LARGE SCALE GENOMIC DNA]</scope>
</reference>
<keyword evidence="4" id="KW-0689">Ribosomal protein</keyword>
<evidence type="ECO:0000256" key="3">
    <source>
        <dbReference type="ARBA" id="ARBA00022946"/>
    </source>
</evidence>
<dbReference type="PANTHER" id="PTHR33618">
    <property type="entry name" value="39S RIBOSOMAL PROTEIN L53, MITOCHONDRIAL"/>
    <property type="match status" value="1"/>
</dbReference>
<evidence type="ECO:0000256" key="7">
    <source>
        <dbReference type="ARBA" id="ARBA00035180"/>
    </source>
</evidence>
<dbReference type="InterPro" id="IPR019716">
    <property type="entry name" value="Ribosomal_mL53"/>
</dbReference>
<evidence type="ECO:0000256" key="6">
    <source>
        <dbReference type="ARBA" id="ARBA00023274"/>
    </source>
</evidence>
<keyword evidence="3" id="KW-0809">Transit peptide</keyword>
<keyword evidence="10" id="KW-1185">Reference proteome</keyword>
<evidence type="ECO:0000256" key="5">
    <source>
        <dbReference type="ARBA" id="ARBA00023128"/>
    </source>
</evidence>
<organism evidence="9 10">
    <name type="scientific">Nesidiocoris tenuis</name>
    <dbReference type="NCBI Taxonomy" id="355587"/>
    <lineage>
        <taxon>Eukaryota</taxon>
        <taxon>Metazoa</taxon>
        <taxon>Ecdysozoa</taxon>
        <taxon>Arthropoda</taxon>
        <taxon>Hexapoda</taxon>
        <taxon>Insecta</taxon>
        <taxon>Pterygota</taxon>
        <taxon>Neoptera</taxon>
        <taxon>Paraneoptera</taxon>
        <taxon>Hemiptera</taxon>
        <taxon>Heteroptera</taxon>
        <taxon>Panheteroptera</taxon>
        <taxon>Cimicomorpha</taxon>
        <taxon>Miridae</taxon>
        <taxon>Dicyphina</taxon>
        <taxon>Nesidiocoris</taxon>
    </lineage>
</organism>
<keyword evidence="5" id="KW-0496">Mitochondrion</keyword>
<dbReference type="Gene3D" id="3.40.30.10">
    <property type="entry name" value="Glutaredoxin"/>
    <property type="match status" value="1"/>
</dbReference>
<dbReference type="GO" id="GO:0005762">
    <property type="term" value="C:mitochondrial large ribosomal subunit"/>
    <property type="evidence" value="ECO:0007669"/>
    <property type="project" value="TreeGrafter"/>
</dbReference>
<dbReference type="InterPro" id="IPR052473">
    <property type="entry name" value="mtLSU_mL53"/>
</dbReference>
<evidence type="ECO:0000313" key="9">
    <source>
        <dbReference type="EMBL" id="CAB0003603.1"/>
    </source>
</evidence>
<evidence type="ECO:0000256" key="1">
    <source>
        <dbReference type="ARBA" id="ARBA00004173"/>
    </source>
</evidence>
<sequence>MSLLYTGAIGFSGGLLSAVSKELRTLSLKPVKRVIFQFDPFHEKVEQTRLLMYYLNSKRVNKTNLQCVLRSNVVCDRSDPLVTFKLVSGHDVVFKSKNLSLLEMLKLYNEHITVLVPKEEPVAVVSTKATKSASVKKLNKKR</sequence>
<dbReference type="AlphaFoldDB" id="A0A6H5GJL3"/>
<comment type="subcellular location">
    <subcellularLocation>
        <location evidence="1">Mitochondrion</location>
    </subcellularLocation>
</comment>
<evidence type="ECO:0000256" key="2">
    <source>
        <dbReference type="ARBA" id="ARBA00005557"/>
    </source>
</evidence>
<keyword evidence="6" id="KW-0687">Ribonucleoprotein</keyword>
<dbReference type="Proteomes" id="UP000479000">
    <property type="component" value="Unassembled WGS sequence"/>
</dbReference>
<evidence type="ECO:0000313" key="10">
    <source>
        <dbReference type="Proteomes" id="UP000479000"/>
    </source>
</evidence>
<proteinExistence type="inferred from homology"/>
<name>A0A6H5GJL3_9HEMI</name>
<protein>
    <recommendedName>
        <fullName evidence="7">Large ribosomal subunit protein mL53</fullName>
    </recommendedName>
    <alternativeName>
        <fullName evidence="8">39S ribosomal protein L53, mitochondrial</fullName>
    </alternativeName>
</protein>